<accession>A0A8C8ZZS0</accession>
<dbReference type="InterPro" id="IPR050441">
    <property type="entry name" value="RBM"/>
</dbReference>
<dbReference type="Pfam" id="PF00076">
    <property type="entry name" value="RRM_1"/>
    <property type="match status" value="1"/>
</dbReference>
<proteinExistence type="predicted"/>
<sequence length="225" mass="24492">MMEADRPGKLFIGGLSSETNAKTLEAIFGKYGNIMEVLLMKDRETKRSRGFAFITFENPIDAKYAAKDMNGKSLDGKVIKVQQANKSSFESGGRWRAPLPRNRGPSRGQRYGRGGSEGSRGRPSRGGNLDDGGYTVNLNMSSSRGPFPVKRGPSSRSGGPPPKRSAPSAPARSSSGIGAFSHEKIMEVFQEESQCLPGEMTICHQEMMVMQLSKFPRHQGLCSTI</sequence>
<evidence type="ECO:0000313" key="6">
    <source>
        <dbReference type="Proteomes" id="UP000694414"/>
    </source>
</evidence>
<evidence type="ECO:0000256" key="2">
    <source>
        <dbReference type="PROSITE-ProRule" id="PRU00176"/>
    </source>
</evidence>
<reference evidence="5" key="2">
    <citation type="submission" date="2025-09" db="UniProtKB">
        <authorList>
            <consortium name="Ensembl"/>
        </authorList>
    </citation>
    <scope>IDENTIFICATION</scope>
</reference>
<dbReference type="PANTHER" id="PTHR48034">
    <property type="entry name" value="TRANSFORMER-2 SEX-DETERMINING PROTEIN-RELATED"/>
    <property type="match status" value="1"/>
</dbReference>
<dbReference type="Proteomes" id="UP000694414">
    <property type="component" value="Unplaced"/>
</dbReference>
<evidence type="ECO:0000256" key="1">
    <source>
        <dbReference type="ARBA" id="ARBA00022884"/>
    </source>
</evidence>
<feature type="region of interest" description="Disordered" evidence="3">
    <location>
        <begin position="84"/>
        <end position="176"/>
    </location>
</feature>
<dbReference type="AlphaFoldDB" id="A0A8C8ZZS0"/>
<dbReference type="InterPro" id="IPR035979">
    <property type="entry name" value="RBD_domain_sf"/>
</dbReference>
<dbReference type="GO" id="GO:0043226">
    <property type="term" value="C:organelle"/>
    <property type="evidence" value="ECO:0007669"/>
    <property type="project" value="UniProtKB-ARBA"/>
</dbReference>
<protein>
    <recommendedName>
        <fullName evidence="4">RRM domain-containing protein</fullName>
    </recommendedName>
</protein>
<dbReference type="InterPro" id="IPR000504">
    <property type="entry name" value="RRM_dom"/>
</dbReference>
<evidence type="ECO:0000256" key="3">
    <source>
        <dbReference type="SAM" id="MobiDB-lite"/>
    </source>
</evidence>
<dbReference type="SMART" id="SM00360">
    <property type="entry name" value="RRM"/>
    <property type="match status" value="1"/>
</dbReference>
<dbReference type="Ensembl" id="ENSPSMT00000026463.1">
    <property type="protein sequence ID" value="ENSPSMP00000022788.1"/>
    <property type="gene ID" value="ENSPSMG00000016078.1"/>
</dbReference>
<dbReference type="GeneTree" id="ENSGT00940000153425"/>
<keyword evidence="6" id="KW-1185">Reference proteome</keyword>
<evidence type="ECO:0000259" key="4">
    <source>
        <dbReference type="PROSITE" id="PS50102"/>
    </source>
</evidence>
<organism evidence="5 6">
    <name type="scientific">Prolemur simus</name>
    <name type="common">Greater bamboo lemur</name>
    <name type="synonym">Hapalemur simus</name>
    <dbReference type="NCBI Taxonomy" id="1328070"/>
    <lineage>
        <taxon>Eukaryota</taxon>
        <taxon>Metazoa</taxon>
        <taxon>Chordata</taxon>
        <taxon>Craniata</taxon>
        <taxon>Vertebrata</taxon>
        <taxon>Euteleostomi</taxon>
        <taxon>Mammalia</taxon>
        <taxon>Eutheria</taxon>
        <taxon>Euarchontoglires</taxon>
        <taxon>Primates</taxon>
        <taxon>Strepsirrhini</taxon>
        <taxon>Lemuriformes</taxon>
        <taxon>Lemuridae</taxon>
        <taxon>Prolemur</taxon>
    </lineage>
</organism>
<dbReference type="InterPro" id="IPR012677">
    <property type="entry name" value="Nucleotide-bd_a/b_plait_sf"/>
</dbReference>
<dbReference type="SUPFAM" id="SSF54928">
    <property type="entry name" value="RNA-binding domain, RBD"/>
    <property type="match status" value="1"/>
</dbReference>
<feature type="compositionally biased region" description="Low complexity" evidence="3">
    <location>
        <begin position="165"/>
        <end position="176"/>
    </location>
</feature>
<dbReference type="CDD" id="cd12382">
    <property type="entry name" value="RRM_RBMX_like"/>
    <property type="match status" value="1"/>
</dbReference>
<dbReference type="Gene3D" id="3.30.70.330">
    <property type="match status" value="1"/>
</dbReference>
<feature type="domain" description="RRM" evidence="4">
    <location>
        <begin position="8"/>
        <end position="86"/>
    </location>
</feature>
<keyword evidence="1 2" id="KW-0694">RNA-binding</keyword>
<dbReference type="PROSITE" id="PS50102">
    <property type="entry name" value="RRM"/>
    <property type="match status" value="1"/>
</dbReference>
<dbReference type="GO" id="GO:0003723">
    <property type="term" value="F:RNA binding"/>
    <property type="evidence" value="ECO:0007669"/>
    <property type="project" value="UniProtKB-UniRule"/>
</dbReference>
<evidence type="ECO:0000313" key="5">
    <source>
        <dbReference type="Ensembl" id="ENSPSMP00000022788.1"/>
    </source>
</evidence>
<reference evidence="5" key="1">
    <citation type="submission" date="2025-08" db="UniProtKB">
        <authorList>
            <consortium name="Ensembl"/>
        </authorList>
    </citation>
    <scope>IDENTIFICATION</scope>
</reference>
<dbReference type="FunFam" id="3.30.70.330:FF:000119">
    <property type="entry name" value="RNA-binding motif protein, X chromosome"/>
    <property type="match status" value="1"/>
</dbReference>
<name>A0A8C8ZZS0_PROSS</name>